<evidence type="ECO:0008006" key="4">
    <source>
        <dbReference type="Google" id="ProtNLM"/>
    </source>
</evidence>
<dbReference type="AlphaFoldDB" id="A0A505CV70"/>
<evidence type="ECO:0000313" key="2">
    <source>
        <dbReference type="EMBL" id="TPQ14317.1"/>
    </source>
</evidence>
<comment type="caution">
    <text evidence="2">The sequence shown here is derived from an EMBL/GenBank/DDBJ whole genome shotgun (WGS) entry which is preliminary data.</text>
</comment>
<evidence type="ECO:0000256" key="1">
    <source>
        <dbReference type="SAM" id="MobiDB-lite"/>
    </source>
</evidence>
<evidence type="ECO:0000313" key="3">
    <source>
        <dbReference type="Proteomes" id="UP000320106"/>
    </source>
</evidence>
<proteinExistence type="predicted"/>
<dbReference type="RefSeq" id="WP_139775185.1">
    <property type="nucleotide sequence ID" value="NZ_CP030180.1"/>
</dbReference>
<protein>
    <recommendedName>
        <fullName evidence="4">Phage tail protein</fullName>
    </recommendedName>
</protein>
<feature type="region of interest" description="Disordered" evidence="1">
    <location>
        <begin position="1"/>
        <end position="28"/>
    </location>
</feature>
<accession>A0A505CV70</accession>
<dbReference type="Proteomes" id="UP000320106">
    <property type="component" value="Unassembled WGS sequence"/>
</dbReference>
<organism evidence="2 3">
    <name type="scientific">Salmonella enterica</name>
    <name type="common">Salmonella choleraesuis</name>
    <dbReference type="NCBI Taxonomy" id="28901"/>
    <lineage>
        <taxon>Bacteria</taxon>
        <taxon>Pseudomonadati</taxon>
        <taxon>Pseudomonadota</taxon>
        <taxon>Gammaproteobacteria</taxon>
        <taxon>Enterobacterales</taxon>
        <taxon>Enterobacteriaceae</taxon>
        <taxon>Salmonella</taxon>
    </lineage>
</organism>
<sequence>MIITGKSLSLPGVMPTEQQGNRSDGGLTTVKTDGITITGDGNTTPLSLGPGVIDGVGGYVMAYCPGNGQGHDSYGQTISGSSLVPTSYATGGYQGRTYVTASYTRSLPGTWRLCCEAITTLGSVGLYQRIA</sequence>
<reference evidence="2 3" key="1">
    <citation type="submission" date="2019-06" db="EMBL/GenBank/DDBJ databases">
        <title>Comparative genome anaysis of Salmonella and Staphylococcus aureus isolated from China.</title>
        <authorList>
            <person name="Li L."/>
        </authorList>
    </citation>
    <scope>NUCLEOTIDE SEQUENCE [LARGE SCALE GENOMIC DNA]</scope>
    <source>
        <strain evidence="2 3">GSJ/2016-Sal.-012</strain>
    </source>
</reference>
<name>A0A505CV70_SALER</name>
<gene>
    <name evidence="2" type="ORF">FJR63_06310</name>
</gene>
<dbReference type="EMBL" id="VFRH01000004">
    <property type="protein sequence ID" value="TPQ14317.1"/>
    <property type="molecule type" value="Genomic_DNA"/>
</dbReference>